<feature type="transmembrane region" description="Helical" evidence="2">
    <location>
        <begin position="238"/>
        <end position="256"/>
    </location>
</feature>
<sequence length="448" mass="45572">MPPEHGPGPGHEHGHGHGLPAGPGADEALTGTGGSGRRRVVIALAAILGPLTVVLIAAMIALWPSGSHQELSLADPYGTSQGITMVTGTVTGLQPRDCGPEAGTLETPTGGMAGDPSAAQVACVDAVVDPDGGGTDSAVVPIPTSISASMDVEVGDRLKALDLSALPGGDTGAGGESDYVFVDFERTVPVVVLALLYALVVVAVARWRGLRAIVGLGLAFTVLFGFMFPALLEGGPPLWIGLVGCCLIMLVVLYFAHGFSLRTTTALLGTLIGLALTAVLALWGTDAAYLTGLGDEYSYVLATVAPEARLSGIVLCGLLVAGLGVLNDVTITQASAIWELQAANPAVSKRELFASGMRIGRDHIASTVYTIAFAYAGAALPVLMVVSLYDRSLWDTLMSGELVEEIVRILVGSIGLVLAIPITTGIAVAVAKSVAAPVSQAPASKVDA</sequence>
<dbReference type="InterPro" id="IPR012507">
    <property type="entry name" value="YibE_F"/>
</dbReference>
<evidence type="ECO:0000313" key="4">
    <source>
        <dbReference type="Proteomes" id="UP001589766"/>
    </source>
</evidence>
<keyword evidence="2" id="KW-0472">Membrane</keyword>
<dbReference type="EMBL" id="JBHLWH010000027">
    <property type="protein sequence ID" value="MFC0248881.1"/>
    <property type="molecule type" value="Genomic_DNA"/>
</dbReference>
<reference evidence="3 4" key="1">
    <citation type="submission" date="2024-09" db="EMBL/GenBank/DDBJ databases">
        <authorList>
            <person name="Sun Q."/>
            <person name="Mori K."/>
        </authorList>
    </citation>
    <scope>NUCLEOTIDE SEQUENCE [LARGE SCALE GENOMIC DNA]</scope>
    <source>
        <strain evidence="3 4">CCM 7609</strain>
    </source>
</reference>
<gene>
    <name evidence="3" type="ORF">ACFFIO_10245</name>
</gene>
<dbReference type="Pfam" id="PF07907">
    <property type="entry name" value="YibE_F"/>
    <property type="match status" value="1"/>
</dbReference>
<feature type="transmembrane region" description="Helical" evidence="2">
    <location>
        <begin position="268"/>
        <end position="290"/>
    </location>
</feature>
<keyword evidence="4" id="KW-1185">Reference proteome</keyword>
<name>A0ABV6F5T3_9MICC</name>
<protein>
    <submittedName>
        <fullName evidence="3">YibE/F family protein</fullName>
    </submittedName>
</protein>
<dbReference type="PANTHER" id="PTHR41771">
    <property type="entry name" value="MEMBRANE PROTEIN-RELATED"/>
    <property type="match status" value="1"/>
</dbReference>
<feature type="region of interest" description="Disordered" evidence="1">
    <location>
        <begin position="1"/>
        <end position="33"/>
    </location>
</feature>
<evidence type="ECO:0000256" key="2">
    <source>
        <dbReference type="SAM" id="Phobius"/>
    </source>
</evidence>
<comment type="caution">
    <text evidence="3">The sequence shown here is derived from an EMBL/GenBank/DDBJ whole genome shotgun (WGS) entry which is preliminary data.</text>
</comment>
<evidence type="ECO:0000256" key="1">
    <source>
        <dbReference type="SAM" id="MobiDB-lite"/>
    </source>
</evidence>
<feature type="transmembrane region" description="Helical" evidence="2">
    <location>
        <begin position="40"/>
        <end position="63"/>
    </location>
</feature>
<feature type="transmembrane region" description="Helical" evidence="2">
    <location>
        <begin position="310"/>
        <end position="329"/>
    </location>
</feature>
<keyword evidence="2" id="KW-0812">Transmembrane</keyword>
<dbReference type="Proteomes" id="UP001589766">
    <property type="component" value="Unassembled WGS sequence"/>
</dbReference>
<feature type="transmembrane region" description="Helical" evidence="2">
    <location>
        <begin position="367"/>
        <end position="389"/>
    </location>
</feature>
<proteinExistence type="predicted"/>
<evidence type="ECO:0000313" key="3">
    <source>
        <dbReference type="EMBL" id="MFC0248881.1"/>
    </source>
</evidence>
<organism evidence="3 4">
    <name type="scientific">Citricoccus parietis</name>
    <dbReference type="NCBI Taxonomy" id="592307"/>
    <lineage>
        <taxon>Bacteria</taxon>
        <taxon>Bacillati</taxon>
        <taxon>Actinomycetota</taxon>
        <taxon>Actinomycetes</taxon>
        <taxon>Micrococcales</taxon>
        <taxon>Micrococcaceae</taxon>
        <taxon>Citricoccus</taxon>
    </lineage>
</organism>
<dbReference type="PANTHER" id="PTHR41771:SF1">
    <property type="entry name" value="MEMBRANE PROTEIN"/>
    <property type="match status" value="1"/>
</dbReference>
<keyword evidence="2" id="KW-1133">Transmembrane helix</keyword>
<feature type="transmembrane region" description="Helical" evidence="2">
    <location>
        <begin position="212"/>
        <end position="232"/>
    </location>
</feature>
<accession>A0ABV6F5T3</accession>
<feature type="transmembrane region" description="Helical" evidence="2">
    <location>
        <begin position="409"/>
        <end position="431"/>
    </location>
</feature>
<feature type="transmembrane region" description="Helical" evidence="2">
    <location>
        <begin position="187"/>
        <end position="205"/>
    </location>
</feature>